<dbReference type="GO" id="GO:0062054">
    <property type="term" value="F:fluoride channel activity"/>
    <property type="evidence" value="ECO:0007669"/>
    <property type="project" value="UniProtKB-UniRule"/>
</dbReference>
<feature type="transmembrane region" description="Helical" evidence="12">
    <location>
        <begin position="34"/>
        <end position="57"/>
    </location>
</feature>
<keyword evidence="9 12" id="KW-0407">Ion channel</keyword>
<keyword evidence="4 12" id="KW-0812">Transmembrane</keyword>
<dbReference type="Pfam" id="PF02537">
    <property type="entry name" value="CRCB"/>
    <property type="match status" value="1"/>
</dbReference>
<sequence length="127" mass="13308">MQALLLIFLGAGLGGCLRYGVTIGVGRFLATPFPWGILIVNVTGSLVMGLVAGWLAFKSEPGWAQPVRLFVATGVLGGYTTFSTFSLDAVLLWERGEWIPALGYVLGSVVISILALAAGLAIVRNLA</sequence>
<dbReference type="HAMAP" id="MF_00454">
    <property type="entry name" value="FluC"/>
    <property type="match status" value="1"/>
</dbReference>
<comment type="similarity">
    <text evidence="10 12">Belongs to the fluoride channel Fluc/FEX (TC 1.A.43) family.</text>
</comment>
<keyword evidence="5 12" id="KW-1133">Transmembrane helix</keyword>
<dbReference type="RefSeq" id="WP_110375486.1">
    <property type="nucleotide sequence ID" value="NZ_CAKNFM010000006.1"/>
</dbReference>
<dbReference type="PANTHER" id="PTHR28259:SF1">
    <property type="entry name" value="FLUORIDE EXPORT PROTEIN 1-RELATED"/>
    <property type="match status" value="1"/>
</dbReference>
<feature type="transmembrane region" description="Helical" evidence="12">
    <location>
        <begin position="99"/>
        <end position="123"/>
    </location>
</feature>
<dbReference type="GO" id="GO:0140114">
    <property type="term" value="P:cellular detoxification of fluoride"/>
    <property type="evidence" value="ECO:0007669"/>
    <property type="project" value="UniProtKB-UniRule"/>
</dbReference>
<evidence type="ECO:0000256" key="11">
    <source>
        <dbReference type="ARBA" id="ARBA00035585"/>
    </source>
</evidence>
<reference evidence="13 14" key="1">
    <citation type="submission" date="2018-05" db="EMBL/GenBank/DDBJ databases">
        <title>Genomic Encyclopedia of Type Strains, Phase IV (KMG-IV): sequencing the most valuable type-strain genomes for metagenomic binning, comparative biology and taxonomic classification.</title>
        <authorList>
            <person name="Goeker M."/>
        </authorList>
    </citation>
    <scope>NUCLEOTIDE SEQUENCE [LARGE SCALE GENOMIC DNA]</scope>
    <source>
        <strain evidence="13 14">DSM 6462</strain>
    </source>
</reference>
<evidence type="ECO:0000256" key="9">
    <source>
        <dbReference type="ARBA" id="ARBA00023303"/>
    </source>
</evidence>
<dbReference type="NCBIfam" id="NF010794">
    <property type="entry name" value="PRK14198.1"/>
    <property type="match status" value="1"/>
</dbReference>
<comment type="function">
    <text evidence="12">Fluoride-specific ion channel. Important for reducing fluoride concentration in the cell, thus reducing its toxicity.</text>
</comment>
<evidence type="ECO:0000256" key="8">
    <source>
        <dbReference type="ARBA" id="ARBA00023136"/>
    </source>
</evidence>
<evidence type="ECO:0000256" key="1">
    <source>
        <dbReference type="ARBA" id="ARBA00004651"/>
    </source>
</evidence>
<comment type="catalytic activity">
    <reaction evidence="11">
        <text>fluoride(in) = fluoride(out)</text>
        <dbReference type="Rhea" id="RHEA:76159"/>
        <dbReference type="ChEBI" id="CHEBI:17051"/>
    </reaction>
    <physiologicalReaction direction="left-to-right" evidence="11">
        <dbReference type="Rhea" id="RHEA:76160"/>
    </physiologicalReaction>
</comment>
<evidence type="ECO:0000256" key="6">
    <source>
        <dbReference type="ARBA" id="ARBA00023053"/>
    </source>
</evidence>
<evidence type="ECO:0000313" key="13">
    <source>
        <dbReference type="EMBL" id="PXW58203.1"/>
    </source>
</evidence>
<feature type="binding site" evidence="12">
    <location>
        <position position="77"/>
    </location>
    <ligand>
        <name>Na(+)</name>
        <dbReference type="ChEBI" id="CHEBI:29101"/>
        <note>structural</note>
    </ligand>
</feature>
<keyword evidence="12" id="KW-0813">Transport</keyword>
<comment type="subcellular location">
    <subcellularLocation>
        <location evidence="1 12">Cell membrane</location>
        <topology evidence="1 12">Multi-pass membrane protein</topology>
    </subcellularLocation>
</comment>
<comment type="caution">
    <text evidence="13">The sequence shown here is derived from an EMBL/GenBank/DDBJ whole genome shotgun (WGS) entry which is preliminary data.</text>
</comment>
<keyword evidence="2 12" id="KW-1003">Cell membrane</keyword>
<keyword evidence="7 12" id="KW-0406">Ion transport</keyword>
<feature type="transmembrane region" description="Helical" evidence="12">
    <location>
        <begin position="69"/>
        <end position="93"/>
    </location>
</feature>
<organism evidence="13 14">
    <name type="scientific">Chelatococcus asaccharovorans</name>
    <dbReference type="NCBI Taxonomy" id="28210"/>
    <lineage>
        <taxon>Bacteria</taxon>
        <taxon>Pseudomonadati</taxon>
        <taxon>Pseudomonadota</taxon>
        <taxon>Alphaproteobacteria</taxon>
        <taxon>Hyphomicrobiales</taxon>
        <taxon>Chelatococcaceae</taxon>
        <taxon>Chelatococcus</taxon>
    </lineage>
</organism>
<accession>A0A2V3U5V8</accession>
<protein>
    <recommendedName>
        <fullName evidence="12">Fluoride-specific ion channel FluC</fullName>
    </recommendedName>
</protein>
<evidence type="ECO:0000256" key="4">
    <source>
        <dbReference type="ARBA" id="ARBA00022692"/>
    </source>
</evidence>
<evidence type="ECO:0000256" key="10">
    <source>
        <dbReference type="ARBA" id="ARBA00035120"/>
    </source>
</evidence>
<dbReference type="AlphaFoldDB" id="A0A2V3U5V8"/>
<dbReference type="NCBIfam" id="TIGR00494">
    <property type="entry name" value="crcB"/>
    <property type="match status" value="1"/>
</dbReference>
<keyword evidence="8 12" id="KW-0472">Membrane</keyword>
<dbReference type="GO" id="GO:0046872">
    <property type="term" value="F:metal ion binding"/>
    <property type="evidence" value="ECO:0007669"/>
    <property type="project" value="UniProtKB-KW"/>
</dbReference>
<comment type="activity regulation">
    <text evidence="12">Na(+) is not transported, but it plays an essential structural role and its presence is essential for fluoride channel function.</text>
</comment>
<evidence type="ECO:0000313" key="14">
    <source>
        <dbReference type="Proteomes" id="UP000248021"/>
    </source>
</evidence>
<evidence type="ECO:0000256" key="5">
    <source>
        <dbReference type="ARBA" id="ARBA00022989"/>
    </source>
</evidence>
<proteinExistence type="inferred from homology"/>
<dbReference type="GO" id="GO:0005886">
    <property type="term" value="C:plasma membrane"/>
    <property type="evidence" value="ECO:0007669"/>
    <property type="project" value="UniProtKB-SubCell"/>
</dbReference>
<keyword evidence="12" id="KW-0479">Metal-binding</keyword>
<dbReference type="NCBIfam" id="NF010791">
    <property type="entry name" value="PRK14195.1"/>
    <property type="match status" value="1"/>
</dbReference>
<evidence type="ECO:0000256" key="3">
    <source>
        <dbReference type="ARBA" id="ARBA00022519"/>
    </source>
</evidence>
<keyword evidence="14" id="KW-1185">Reference proteome</keyword>
<dbReference type="OrthoDB" id="9806299at2"/>
<evidence type="ECO:0000256" key="2">
    <source>
        <dbReference type="ARBA" id="ARBA00022475"/>
    </source>
</evidence>
<gene>
    <name evidence="12" type="primary">fluC</name>
    <name evidence="12" type="synonym">crcB</name>
    <name evidence="13" type="ORF">C7450_106380</name>
</gene>
<dbReference type="PANTHER" id="PTHR28259">
    <property type="entry name" value="FLUORIDE EXPORT PROTEIN 1-RELATED"/>
    <property type="match status" value="1"/>
</dbReference>
<evidence type="ECO:0000256" key="7">
    <source>
        <dbReference type="ARBA" id="ARBA00023065"/>
    </source>
</evidence>
<dbReference type="EMBL" id="QJJK01000006">
    <property type="protein sequence ID" value="PXW58203.1"/>
    <property type="molecule type" value="Genomic_DNA"/>
</dbReference>
<dbReference type="Proteomes" id="UP000248021">
    <property type="component" value="Unassembled WGS sequence"/>
</dbReference>
<keyword evidence="3" id="KW-0997">Cell inner membrane</keyword>
<evidence type="ECO:0000256" key="12">
    <source>
        <dbReference type="HAMAP-Rule" id="MF_00454"/>
    </source>
</evidence>
<feature type="binding site" evidence="12">
    <location>
        <position position="80"/>
    </location>
    <ligand>
        <name>Na(+)</name>
        <dbReference type="ChEBI" id="CHEBI:29101"/>
        <note>structural</note>
    </ligand>
</feature>
<keyword evidence="6 12" id="KW-0915">Sodium</keyword>
<name>A0A2V3U5V8_9HYPH</name>
<dbReference type="InterPro" id="IPR003691">
    <property type="entry name" value="FluC"/>
</dbReference>